<reference evidence="1 2" key="1">
    <citation type="submission" date="2020-07" db="EMBL/GenBank/DDBJ databases">
        <title>Genomic Encyclopedia of Archaeal and Bacterial Type Strains, Phase II (KMG-II): from individual species to whole genera.</title>
        <authorList>
            <person name="Goeker M."/>
        </authorList>
    </citation>
    <scope>NUCLEOTIDE SEQUENCE [LARGE SCALE GENOMIC DNA]</scope>
    <source>
        <strain evidence="1 2">DSM 21226</strain>
    </source>
</reference>
<sequence>MAQRARQGHALLLSAGECGGQAVEEDVDVQPRGDLAHPALQRVAAVAAQPQRRGDVVEHRHRRVVDELLVDHRHVAFTHGCAGDVAAVDQHPAGGGHVETGHGAHQAGLAGLGGAQQHGDGAGLRRDRHVVQPGLGADTLADAVERQLHGEAFIVVGSVVGRVAAIQSWTCWRWAGV</sequence>
<keyword evidence="2" id="KW-1185">Reference proteome</keyword>
<dbReference type="Proteomes" id="UP000518288">
    <property type="component" value="Unassembled WGS sequence"/>
</dbReference>
<dbReference type="EMBL" id="JACCFH010000001">
    <property type="protein sequence ID" value="NYG34809.1"/>
    <property type="molecule type" value="Genomic_DNA"/>
</dbReference>
<dbReference type="AlphaFoldDB" id="A0A7Y9R398"/>
<dbReference type="AntiFam" id="ANF00095">
    <property type="entry name" value="Shadow ORF (opposite ABC transporters)"/>
</dbReference>
<name>A0A7Y9R398_9BURK</name>
<protein>
    <submittedName>
        <fullName evidence="1">Uncharacterized protein</fullName>
    </submittedName>
</protein>
<comment type="caution">
    <text evidence="1">The sequence shown here is derived from an EMBL/GenBank/DDBJ whole genome shotgun (WGS) entry which is preliminary data.</text>
</comment>
<evidence type="ECO:0000313" key="1">
    <source>
        <dbReference type="EMBL" id="NYG34809.1"/>
    </source>
</evidence>
<organism evidence="1 2">
    <name type="scientific">Sphaerotilus montanus</name>
    <dbReference type="NCBI Taxonomy" id="522889"/>
    <lineage>
        <taxon>Bacteria</taxon>
        <taxon>Pseudomonadati</taxon>
        <taxon>Pseudomonadota</taxon>
        <taxon>Betaproteobacteria</taxon>
        <taxon>Burkholderiales</taxon>
        <taxon>Sphaerotilaceae</taxon>
        <taxon>Sphaerotilus</taxon>
    </lineage>
</organism>
<accession>A0A7Y9R398</accession>
<proteinExistence type="predicted"/>
<gene>
    <name evidence="1" type="ORF">BDD16_003795</name>
</gene>
<evidence type="ECO:0000313" key="2">
    <source>
        <dbReference type="Proteomes" id="UP000518288"/>
    </source>
</evidence>